<feature type="signal peptide" evidence="3">
    <location>
        <begin position="1"/>
        <end position="35"/>
    </location>
</feature>
<protein>
    <recommendedName>
        <fullName evidence="6">Leucine-rich repeat domain-containing protein</fullName>
    </recommendedName>
</protein>
<dbReference type="NCBIfam" id="TIGR02543">
    <property type="entry name" value="List_Bact_rpt"/>
    <property type="match status" value="1"/>
</dbReference>
<dbReference type="Gene3D" id="2.60.40.4270">
    <property type="entry name" value="Listeria-Bacteroides repeat domain"/>
    <property type="match status" value="1"/>
</dbReference>
<dbReference type="InterPro" id="IPR013378">
    <property type="entry name" value="InlB-like_B-rpt"/>
</dbReference>
<gene>
    <name evidence="4" type="ORF">C4886_07125</name>
</gene>
<dbReference type="Pfam" id="PF13306">
    <property type="entry name" value="LRR_5"/>
    <property type="match status" value="5"/>
</dbReference>
<name>A0A367G196_9FIRM</name>
<comment type="subcellular location">
    <subcellularLocation>
        <location evidence="1">Cell envelope</location>
    </subcellularLocation>
</comment>
<reference evidence="4 5" key="1">
    <citation type="submission" date="2018-02" db="EMBL/GenBank/DDBJ databases">
        <title>Complete genome sequencing of Faecalibacterium prausnitzii strains isolated from the human gut.</title>
        <authorList>
            <person name="Fitzgerald B.C."/>
            <person name="Shkoporov A.N."/>
            <person name="Ross P.R."/>
            <person name="Hill C."/>
        </authorList>
    </citation>
    <scope>NUCLEOTIDE SEQUENCE [LARGE SCALE GENOMIC DNA]</scope>
    <source>
        <strain evidence="4 5">APC942/31-1</strain>
    </source>
</reference>
<evidence type="ECO:0000313" key="5">
    <source>
        <dbReference type="Proteomes" id="UP000253208"/>
    </source>
</evidence>
<dbReference type="Proteomes" id="UP000253208">
    <property type="component" value="Unassembled WGS sequence"/>
</dbReference>
<feature type="compositionally biased region" description="Acidic residues" evidence="2">
    <location>
        <begin position="111"/>
        <end position="124"/>
    </location>
</feature>
<evidence type="ECO:0000256" key="1">
    <source>
        <dbReference type="ARBA" id="ARBA00004196"/>
    </source>
</evidence>
<dbReference type="GO" id="GO:0030313">
    <property type="term" value="C:cell envelope"/>
    <property type="evidence" value="ECO:0007669"/>
    <property type="project" value="UniProtKB-SubCell"/>
</dbReference>
<dbReference type="PANTHER" id="PTHR45661:SF3">
    <property type="entry name" value="IG-LIKE DOMAIN-CONTAINING PROTEIN"/>
    <property type="match status" value="1"/>
</dbReference>
<comment type="caution">
    <text evidence="4">The sequence shown here is derived from an EMBL/GenBank/DDBJ whole genome shotgun (WGS) entry which is preliminary data.</text>
</comment>
<dbReference type="InterPro" id="IPR053139">
    <property type="entry name" value="Surface_bspA-like"/>
</dbReference>
<accession>A0A367G196</accession>
<dbReference type="Pfam" id="PF09479">
    <property type="entry name" value="Flg_new"/>
    <property type="match status" value="1"/>
</dbReference>
<feature type="compositionally biased region" description="Acidic residues" evidence="2">
    <location>
        <begin position="52"/>
        <end position="104"/>
    </location>
</feature>
<organism evidence="4 5">
    <name type="scientific">Blautia obeum</name>
    <dbReference type="NCBI Taxonomy" id="40520"/>
    <lineage>
        <taxon>Bacteria</taxon>
        <taxon>Bacillati</taxon>
        <taxon>Bacillota</taxon>
        <taxon>Clostridia</taxon>
        <taxon>Lachnospirales</taxon>
        <taxon>Lachnospiraceae</taxon>
        <taxon>Blautia</taxon>
    </lineage>
</organism>
<feature type="chain" id="PRO_5016703101" description="Leucine-rich repeat domain-containing protein" evidence="3">
    <location>
        <begin position="36"/>
        <end position="1677"/>
    </location>
</feature>
<dbReference type="Gene3D" id="3.80.10.10">
    <property type="entry name" value="Ribonuclease Inhibitor"/>
    <property type="match status" value="5"/>
</dbReference>
<feature type="region of interest" description="Disordered" evidence="2">
    <location>
        <begin position="37"/>
        <end position="134"/>
    </location>
</feature>
<keyword evidence="3" id="KW-0732">Signal</keyword>
<dbReference type="PANTHER" id="PTHR45661">
    <property type="entry name" value="SURFACE ANTIGEN"/>
    <property type="match status" value="1"/>
</dbReference>
<evidence type="ECO:0000313" key="4">
    <source>
        <dbReference type="EMBL" id="RCH44405.1"/>
    </source>
</evidence>
<dbReference type="SUPFAM" id="SSF52058">
    <property type="entry name" value="L domain-like"/>
    <property type="match status" value="3"/>
</dbReference>
<dbReference type="EMBL" id="PSQG01000008">
    <property type="protein sequence ID" value="RCH44405.1"/>
    <property type="molecule type" value="Genomic_DNA"/>
</dbReference>
<evidence type="ECO:0000256" key="3">
    <source>
        <dbReference type="SAM" id="SignalP"/>
    </source>
</evidence>
<dbReference type="InterPro" id="IPR032675">
    <property type="entry name" value="LRR_dom_sf"/>
</dbReference>
<dbReference type="InterPro" id="IPR042229">
    <property type="entry name" value="Listeria/Bacterioides_rpt_sf"/>
</dbReference>
<dbReference type="InterPro" id="IPR026906">
    <property type="entry name" value="LRR_5"/>
</dbReference>
<evidence type="ECO:0008006" key="6">
    <source>
        <dbReference type="Google" id="ProtNLM"/>
    </source>
</evidence>
<evidence type="ECO:0000256" key="2">
    <source>
        <dbReference type="SAM" id="MobiDB-lite"/>
    </source>
</evidence>
<proteinExistence type="predicted"/>
<sequence length="1677" mass="182547">MKKKKEESKMKRKLALLLTVTMLATSVYTPWLANAAEFTSGEENSLYTEEKPETEEIEEEPEADTEEAGEEEVQEDILSDENTDTGEVEEIQPSEEMTEEEETQELLPEPADGEQESAFEDGQTEEAGAGTTGVWNGLNYKVSNGEVTILSVVYDQHFDKDGKKTGEDRCQQTDGKIPSSIAGYPVTEIAGGAYANCINMTEVVIPSTVKRVEREAFSGCTSVRSISLPDNGVTICAGVFQGCTALNSVHIPASVKADGFIGESPAYAGVFARCSALRNVTFGEGITAIPKGFFLSCTGLLSINIPDSVTNIEKNAFNSCVNLKDVHLSAKLESIEAGAFNNCESLSKIQLPSTLKVLRGSAFSGTSLTEINIPPQMKTEDYTAANRAWGGPFAGLTTLKKVTFDQGMEEIPRGIFYSPGSMLMLEEVVLPDSVKKIGYRAFCDCGYLKEITLPKNLEFIDADAFWNCTDLKLSRSELPASLKVINGSAFYGCKNIDRIVFPDGLEFLGGSAFGGCTGLTEINVPAGVDTAYREAGPFVDCSNLKKVTFAKGIDNVPYSIFENCKGLETVEIPDTVKEIESYAFSGCAGLTKVNIPKNVTQIDKDAFLKCSALKEIQLPESLGYMGSEVFKACTALEKITFPSRNIANGTGSNIFAECSSLKNATIPSAVTKLSDELFDGVSENFAIYGYTGSYAESYAKDHSFKFVSVGTTEKLNFKITFNKNAKKAVLSEKQKTKLLKKGEVFGTLPVPVYKGYYFLGWYTRAGKGGTKITSKSLLLLPQDLTLYAHWAKADLTKAKITVGSRTWNGKASLPKVTVKFNGITLKSGKDYKASTKSKEPGTGSVTIKGSGAFAGSKSVKKNFKINKAARTLKVSNVIKGAGNKGKTFTISTKINGGKADKPKITFKSSNSSVAKLNGSKVTLQKTGYSYITVNVGATKHYKAVSKKAFAVLQGKQSITLNPDGMKKGTKANTYVTSGELLAKPLRVKALDEAAVTCSVNASGLNGEAWITGGDKLTAKGKGTITIRLTAKESKHHVYPKTTKTITVEVNGFAIYGKEWAYEQNSNGTITLVRYYGKNSKVGIPSSLSIASSARKVTALGAGLFKNNTTITSVSIPSSVNTIGASAFEGCSSLSEVSNSSALKKIGANAFKNCKKLKNIELPETVTSIGAAAFMNCSALTMIRLPYELTTIEANTFSGCTAMGGALYLPLDLETIGDSAFENCRAIGKVHVFGYVTRIGKNAFQGCESLTEAAYAGIKRGWTQSISWGAGNEKLKNASLTSYVYGENFLSSFVKMSEEEFLTDHADYLGNAEISKVAKELQSESYIAMASKSEFDDMAAALISQLEAGTPNVKAIFEHFTGVSYSEDKLNMEMARELLQNMQEEDWNRRYDSLADLLKVINGFFGEAKNIRESFKLDGRTRYQFARTVSSKFLNGAVDASKLNNAFKLFTDNWGKIEKANKAIGKGLDLYDFVISWMLVLHVEYDQIVQLMHLVPTDSGLYTGLNKLEQWYSKDIYSMAVDYIADDILSETADITNDLITKGIVNTVWKGQKLDASSYTLVAKWGFKLVGKAFSGIQPSISAYNKAWITICNTRYLQSQMENLRVKLANGQNDNTNRKYFATAAKAYFASLRQQVEYVSKAVDSKQSSELMFLYRRYEPGLTYNSYIYSQIARYEGI</sequence>